<accession>A0A1X0Q808</accession>
<comment type="caution">
    <text evidence="2">The sequence shown here is derived from an EMBL/GenBank/DDBJ whole genome shotgun (WGS) entry which is preliminary data.</text>
</comment>
<dbReference type="VEuPathDB" id="MicrosporidiaDB:A0H76_450"/>
<evidence type="ECO:0000256" key="1">
    <source>
        <dbReference type="SAM" id="SignalP"/>
    </source>
</evidence>
<sequence>MINIFLIVLLCCTSEENTRTRYHPLNNHVNVEGGNVNTTANSFLILHNKINEFKIYIECAVYRSNLYKFLKSEKKIIIHAISIIKNEENKTGSIFYDKNQEYVLKQLFFCGIRFKKLKEYNKFLNYMFTFFRIVFRLKNSYYLSFFIGYDRKNIVRDEMLKHLNQVYEICLRRNFIVNLNLINTRNRNLNSYELRKNIVKFQQELINFINIKLYEQFVYFNLYRNECIYEGLKHFNFNVMYFINSF</sequence>
<dbReference type="EMBL" id="LVKB01000157">
    <property type="protein sequence ID" value="ORD95909.1"/>
    <property type="molecule type" value="Genomic_DNA"/>
</dbReference>
<evidence type="ECO:0000313" key="3">
    <source>
        <dbReference type="Proteomes" id="UP000192356"/>
    </source>
</evidence>
<organism evidence="2 3">
    <name type="scientific">Hepatospora eriocheir</name>
    <dbReference type="NCBI Taxonomy" id="1081669"/>
    <lineage>
        <taxon>Eukaryota</taxon>
        <taxon>Fungi</taxon>
        <taxon>Fungi incertae sedis</taxon>
        <taxon>Microsporidia</taxon>
        <taxon>Hepatosporidae</taxon>
        <taxon>Hepatospora</taxon>
    </lineage>
</organism>
<name>A0A1X0Q808_9MICR</name>
<feature type="signal peptide" evidence="1">
    <location>
        <begin position="1"/>
        <end position="20"/>
    </location>
</feature>
<keyword evidence="3" id="KW-1185">Reference proteome</keyword>
<dbReference type="Proteomes" id="UP000192356">
    <property type="component" value="Unassembled WGS sequence"/>
</dbReference>
<proteinExistence type="predicted"/>
<gene>
    <name evidence="2" type="ORF">HERIO_2109</name>
</gene>
<evidence type="ECO:0000313" key="2">
    <source>
        <dbReference type="EMBL" id="ORD95909.1"/>
    </source>
</evidence>
<dbReference type="AlphaFoldDB" id="A0A1X0Q808"/>
<feature type="chain" id="PRO_5013049369" evidence="1">
    <location>
        <begin position="21"/>
        <end position="246"/>
    </location>
</feature>
<keyword evidence="1" id="KW-0732">Signal</keyword>
<dbReference type="VEuPathDB" id="MicrosporidiaDB:HERIO_2109"/>
<reference evidence="2 3" key="1">
    <citation type="journal article" date="2017" name="Environ. Microbiol.">
        <title>Decay of the glycolytic pathway and adaptation to intranuclear parasitism within Enterocytozoonidae microsporidia.</title>
        <authorList>
            <person name="Wiredu Boakye D."/>
            <person name="Jaroenlak P."/>
            <person name="Prachumwat A."/>
            <person name="Williams T.A."/>
            <person name="Bateman K.S."/>
            <person name="Itsathitphaisarn O."/>
            <person name="Sritunyalucksana K."/>
            <person name="Paszkiewicz K.H."/>
            <person name="Moore K.A."/>
            <person name="Stentiford G.D."/>
            <person name="Williams B.A."/>
        </authorList>
    </citation>
    <scope>NUCLEOTIDE SEQUENCE [LARGE SCALE GENOMIC DNA]</scope>
    <source>
        <strain evidence="2 3">GB1</strain>
    </source>
</reference>
<protein>
    <submittedName>
        <fullName evidence="2">Uncharacterized protein</fullName>
    </submittedName>
</protein>